<comment type="similarity">
    <text evidence="2">Belongs to the mitochondrion-specific ribosomal protein mL43 family.</text>
</comment>
<keyword evidence="3" id="KW-0689">Ribosomal protein</keyword>
<accession>A5DRD0</accession>
<gene>
    <name evidence="8" type="ORF">PGUG_05831</name>
</gene>
<dbReference type="SMART" id="SM00916">
    <property type="entry name" value="L51_S25_CI-B8"/>
    <property type="match status" value="1"/>
</dbReference>
<dbReference type="SUPFAM" id="SSF52833">
    <property type="entry name" value="Thioredoxin-like"/>
    <property type="match status" value="1"/>
</dbReference>
<evidence type="ECO:0000256" key="5">
    <source>
        <dbReference type="ARBA" id="ARBA00023274"/>
    </source>
</evidence>
<dbReference type="FunCoup" id="A5DRD0">
    <property type="interactions" value="358"/>
</dbReference>
<dbReference type="GO" id="GO:0003735">
    <property type="term" value="F:structural constituent of ribosome"/>
    <property type="evidence" value="ECO:0007669"/>
    <property type="project" value="EnsemblFungi"/>
</dbReference>
<evidence type="ECO:0000256" key="1">
    <source>
        <dbReference type="ARBA" id="ARBA00004173"/>
    </source>
</evidence>
<evidence type="ECO:0000256" key="4">
    <source>
        <dbReference type="ARBA" id="ARBA00023128"/>
    </source>
</evidence>
<reference evidence="8 9" key="1">
    <citation type="journal article" date="2009" name="Nature">
        <title>Evolution of pathogenicity and sexual reproduction in eight Candida genomes.</title>
        <authorList>
            <person name="Butler G."/>
            <person name="Rasmussen M.D."/>
            <person name="Lin M.F."/>
            <person name="Santos M.A."/>
            <person name="Sakthikumar S."/>
            <person name="Munro C.A."/>
            <person name="Rheinbay E."/>
            <person name="Grabherr M."/>
            <person name="Forche A."/>
            <person name="Reedy J.L."/>
            <person name="Agrafioti I."/>
            <person name="Arnaud M.B."/>
            <person name="Bates S."/>
            <person name="Brown A.J."/>
            <person name="Brunke S."/>
            <person name="Costanzo M.C."/>
            <person name="Fitzpatrick D.A."/>
            <person name="de Groot P.W."/>
            <person name="Harris D."/>
            <person name="Hoyer L.L."/>
            <person name="Hube B."/>
            <person name="Klis F.M."/>
            <person name="Kodira C."/>
            <person name="Lennard N."/>
            <person name="Logue M.E."/>
            <person name="Martin R."/>
            <person name="Neiman A.M."/>
            <person name="Nikolaou E."/>
            <person name="Quail M.A."/>
            <person name="Quinn J."/>
            <person name="Santos M.C."/>
            <person name="Schmitzberger F.F."/>
            <person name="Sherlock G."/>
            <person name="Shah P."/>
            <person name="Silverstein K.A."/>
            <person name="Skrzypek M.S."/>
            <person name="Soll D."/>
            <person name="Staggs R."/>
            <person name="Stansfield I."/>
            <person name="Stumpf M.P."/>
            <person name="Sudbery P.E."/>
            <person name="Srikantha T."/>
            <person name="Zeng Q."/>
            <person name="Berman J."/>
            <person name="Berriman M."/>
            <person name="Heitman J."/>
            <person name="Gow N.A."/>
            <person name="Lorenz M.C."/>
            <person name="Birren B.W."/>
            <person name="Kellis M."/>
            <person name="Cuomo C.A."/>
        </authorList>
    </citation>
    <scope>NUCLEOTIDE SEQUENCE [LARGE SCALE GENOMIC DNA]</scope>
    <source>
        <strain evidence="9">ATCC 6260 / CBS 566 / DSM 6381 / JCM 1539 / NBRC 10279 / NRRL Y-324</strain>
    </source>
</reference>
<comment type="subcellular location">
    <subcellularLocation>
        <location evidence="1">Mitochondrion</location>
    </subcellularLocation>
</comment>
<dbReference type="KEGG" id="pgu:PGUG_05831"/>
<name>A5DRD0_PICGU</name>
<dbReference type="PANTHER" id="PTHR21396">
    <property type="entry name" value="39S RIBOSOMAL PROTEIN L43"/>
    <property type="match status" value="1"/>
</dbReference>
<dbReference type="RefSeq" id="XP_001482068.2">
    <property type="nucleotide sequence ID" value="XM_001482018.1"/>
</dbReference>
<dbReference type="GeneID" id="5123785"/>
<dbReference type="InterPro" id="IPR039927">
    <property type="entry name" value="Ribosomal_mL43"/>
</dbReference>
<keyword evidence="4" id="KW-0496">Mitochondrion</keyword>
<sequence length="140" mass="15645">MPVKGIPKVSISRNGLGAFVLPCHRVKIQYCNWGGSSTGVRHLLSSGTLNKIATEKPGIFFEVVKKAGPPKLTFHYSPDKTRDVDVRNMDLKSLIKTVNEYSQASGNPLFKWNHKVISDNESVRGVWSPLHLPKDARHRI</sequence>
<dbReference type="GO" id="GO:0045454">
    <property type="term" value="P:cell redox homeostasis"/>
    <property type="evidence" value="ECO:0007669"/>
    <property type="project" value="EnsemblFungi"/>
</dbReference>
<dbReference type="Gene3D" id="3.40.30.10">
    <property type="entry name" value="Glutaredoxin"/>
    <property type="match status" value="1"/>
</dbReference>
<evidence type="ECO:0000256" key="6">
    <source>
        <dbReference type="ARBA" id="ARBA00035188"/>
    </source>
</evidence>
<dbReference type="HOGENOM" id="CLU_117700_1_1_1"/>
<dbReference type="Pfam" id="PF05047">
    <property type="entry name" value="L51_S25_CI-B8"/>
    <property type="match status" value="1"/>
</dbReference>
<organism evidence="8 9">
    <name type="scientific">Meyerozyma guilliermondii (strain ATCC 6260 / CBS 566 / DSM 6381 / JCM 1539 / NBRC 10279 / NRRL Y-324)</name>
    <name type="common">Yeast</name>
    <name type="synonym">Candida guilliermondii</name>
    <dbReference type="NCBI Taxonomy" id="294746"/>
    <lineage>
        <taxon>Eukaryota</taxon>
        <taxon>Fungi</taxon>
        <taxon>Dikarya</taxon>
        <taxon>Ascomycota</taxon>
        <taxon>Saccharomycotina</taxon>
        <taxon>Pichiomycetes</taxon>
        <taxon>Debaryomycetaceae</taxon>
        <taxon>Meyerozyma</taxon>
    </lineage>
</organism>
<keyword evidence="5" id="KW-0687">Ribonucleoprotein</keyword>
<protein>
    <recommendedName>
        <fullName evidence="6">Large ribosomal subunit protein mL43</fullName>
    </recommendedName>
</protein>
<dbReference type="InterPro" id="IPR007741">
    <property type="entry name" value="Ribosomal_mL43/mS25/NADH_DH"/>
</dbReference>
<evidence type="ECO:0000256" key="2">
    <source>
        <dbReference type="ARBA" id="ARBA00006073"/>
    </source>
</evidence>
<evidence type="ECO:0000259" key="7">
    <source>
        <dbReference type="SMART" id="SM00916"/>
    </source>
</evidence>
<proteinExistence type="inferred from homology"/>
<dbReference type="STRING" id="294746.A5DRD0"/>
<dbReference type="PANTHER" id="PTHR21396:SF2">
    <property type="entry name" value="LARGE RIBOSOMAL SUBUNIT PROTEIN ML43"/>
    <property type="match status" value="1"/>
</dbReference>
<evidence type="ECO:0000313" key="8">
    <source>
        <dbReference type="EMBL" id="EDK41733.2"/>
    </source>
</evidence>
<dbReference type="eggNOG" id="KOG3445">
    <property type="taxonomic scope" value="Eukaryota"/>
</dbReference>
<dbReference type="GO" id="GO:0032543">
    <property type="term" value="P:mitochondrial translation"/>
    <property type="evidence" value="ECO:0007669"/>
    <property type="project" value="InterPro"/>
</dbReference>
<keyword evidence="9" id="KW-1185">Reference proteome</keyword>
<dbReference type="AlphaFoldDB" id="A5DRD0"/>
<dbReference type="InterPro" id="IPR036249">
    <property type="entry name" value="Thioredoxin-like_sf"/>
</dbReference>
<dbReference type="OrthoDB" id="88at2759"/>
<evidence type="ECO:0000313" key="9">
    <source>
        <dbReference type="Proteomes" id="UP000001997"/>
    </source>
</evidence>
<dbReference type="Proteomes" id="UP000001997">
    <property type="component" value="Unassembled WGS sequence"/>
</dbReference>
<dbReference type="InParanoid" id="A5DRD0"/>
<feature type="domain" description="Ribosomal protein/NADH dehydrogenase" evidence="7">
    <location>
        <begin position="32"/>
        <end position="105"/>
    </location>
</feature>
<evidence type="ECO:0000256" key="3">
    <source>
        <dbReference type="ARBA" id="ARBA00022980"/>
    </source>
</evidence>
<dbReference type="OMA" id="ISKWIDL"/>
<dbReference type="GO" id="GO:0005762">
    <property type="term" value="C:mitochondrial large ribosomal subunit"/>
    <property type="evidence" value="ECO:0007669"/>
    <property type="project" value="EnsemblFungi"/>
</dbReference>
<dbReference type="EMBL" id="CH408162">
    <property type="protein sequence ID" value="EDK41733.2"/>
    <property type="molecule type" value="Genomic_DNA"/>
</dbReference>